<reference evidence="3" key="3">
    <citation type="submission" date="2015-06" db="UniProtKB">
        <authorList>
            <consortium name="EnsemblMetazoa"/>
        </authorList>
    </citation>
    <scope>IDENTIFICATION</scope>
</reference>
<dbReference type="OrthoDB" id="5777131at2759"/>
<keyword evidence="4" id="KW-1185">Reference proteome</keyword>
<feature type="non-terminal residue" evidence="2">
    <location>
        <position position="206"/>
    </location>
</feature>
<feature type="domain" description="PD-(D/E)XK endonuclease-like" evidence="1">
    <location>
        <begin position="97"/>
        <end position="201"/>
    </location>
</feature>
<dbReference type="EnsemblMetazoa" id="CapteT84194">
    <property type="protein sequence ID" value="CapteP84194"/>
    <property type="gene ID" value="CapteG84194"/>
</dbReference>
<proteinExistence type="inferred from homology"/>
<dbReference type="EMBL" id="AMQN01005370">
    <property type="status" value="NOT_ANNOTATED_CDS"/>
    <property type="molecule type" value="Genomic_DNA"/>
</dbReference>
<dbReference type="STRING" id="283909.R7V207"/>
<reference evidence="4" key="1">
    <citation type="submission" date="2012-12" db="EMBL/GenBank/DDBJ databases">
        <authorList>
            <person name="Hellsten U."/>
            <person name="Grimwood J."/>
            <person name="Chapman J.A."/>
            <person name="Shapiro H."/>
            <person name="Aerts A."/>
            <person name="Otillar R.P."/>
            <person name="Terry A.Y."/>
            <person name="Boore J.L."/>
            <person name="Simakov O."/>
            <person name="Marletaz F."/>
            <person name="Cho S.-J."/>
            <person name="Edsinger-Gonzales E."/>
            <person name="Havlak P."/>
            <person name="Kuo D.-H."/>
            <person name="Larsson T."/>
            <person name="Lv J."/>
            <person name="Arendt D."/>
            <person name="Savage R."/>
            <person name="Osoegawa K."/>
            <person name="de Jong P."/>
            <person name="Lindberg D.R."/>
            <person name="Seaver E.C."/>
            <person name="Weisblat D.A."/>
            <person name="Putnam N.H."/>
            <person name="Grigoriev I.V."/>
            <person name="Rokhsar D.S."/>
        </authorList>
    </citation>
    <scope>NUCLEOTIDE SEQUENCE</scope>
    <source>
        <strain evidence="4">I ESC-2004</strain>
    </source>
</reference>
<name>R7V207_CAPTE</name>
<dbReference type="GO" id="GO:0005739">
    <property type="term" value="C:mitochondrion"/>
    <property type="evidence" value="ECO:0007669"/>
    <property type="project" value="TreeGrafter"/>
</dbReference>
<dbReference type="GO" id="GO:0006281">
    <property type="term" value="P:DNA repair"/>
    <property type="evidence" value="ECO:0007669"/>
    <property type="project" value="UniProtKB-ARBA"/>
</dbReference>
<dbReference type="AlphaFoldDB" id="R7V207"/>
<dbReference type="Pfam" id="PF12705">
    <property type="entry name" value="PDDEXK_1"/>
    <property type="match status" value="1"/>
</dbReference>
<accession>R7V207</accession>
<dbReference type="InterPro" id="IPR038726">
    <property type="entry name" value="PDDEXK_AddAB-type"/>
</dbReference>
<dbReference type="InterPro" id="IPR011604">
    <property type="entry name" value="PDDEXK-like_dom_sf"/>
</dbReference>
<organism evidence="2">
    <name type="scientific">Capitella teleta</name>
    <name type="common">Polychaete worm</name>
    <dbReference type="NCBI Taxonomy" id="283909"/>
    <lineage>
        <taxon>Eukaryota</taxon>
        <taxon>Metazoa</taxon>
        <taxon>Spiralia</taxon>
        <taxon>Lophotrochozoa</taxon>
        <taxon>Annelida</taxon>
        <taxon>Polychaeta</taxon>
        <taxon>Sedentaria</taxon>
        <taxon>Scolecida</taxon>
        <taxon>Capitellidae</taxon>
        <taxon>Capitella</taxon>
    </lineage>
</organism>
<dbReference type="GO" id="GO:0008297">
    <property type="term" value="F:single-stranded DNA exodeoxyribonuclease activity"/>
    <property type="evidence" value="ECO:0007669"/>
    <property type="project" value="TreeGrafter"/>
</dbReference>
<dbReference type="Proteomes" id="UP000014760">
    <property type="component" value="Unassembled WGS sequence"/>
</dbReference>
<dbReference type="PANTHER" id="PTHR31340">
    <property type="entry name" value="MITOCHONDRIAL GENOME MAINTENANCE EXONUCLEASE 1"/>
    <property type="match status" value="1"/>
</dbReference>
<evidence type="ECO:0000313" key="2">
    <source>
        <dbReference type="EMBL" id="ELU12574.1"/>
    </source>
</evidence>
<protein>
    <recommendedName>
        <fullName evidence="1">PD-(D/E)XK endonuclease-like domain-containing protein</fullName>
    </recommendedName>
</protein>
<evidence type="ECO:0000313" key="4">
    <source>
        <dbReference type="Proteomes" id="UP000014760"/>
    </source>
</evidence>
<dbReference type="PANTHER" id="PTHR31340:SF3">
    <property type="entry name" value="MITOCHONDRIAL GENOME MAINTENANCE EXONUCLEASE 1"/>
    <property type="match status" value="1"/>
</dbReference>
<evidence type="ECO:0000313" key="3">
    <source>
        <dbReference type="EnsemblMetazoa" id="CapteP84194"/>
    </source>
</evidence>
<dbReference type="SUPFAM" id="SSF52980">
    <property type="entry name" value="Restriction endonuclease-like"/>
    <property type="match status" value="1"/>
</dbReference>
<gene>
    <name evidence="2" type="ORF">CAPTEDRAFT_84194</name>
</gene>
<feature type="non-terminal residue" evidence="2">
    <location>
        <position position="1"/>
    </location>
</feature>
<dbReference type="GO" id="GO:0006264">
    <property type="term" value="P:mitochondrial DNA replication"/>
    <property type="evidence" value="ECO:0007669"/>
    <property type="project" value="TreeGrafter"/>
</dbReference>
<evidence type="ECO:0000259" key="1">
    <source>
        <dbReference type="Pfam" id="PF12705"/>
    </source>
</evidence>
<dbReference type="HOGENOM" id="CLU_084008_1_0_1"/>
<dbReference type="Gene3D" id="3.90.320.10">
    <property type="match status" value="1"/>
</dbReference>
<dbReference type="HAMAP" id="MF_03030">
    <property type="entry name" value="MGME1"/>
    <property type="match status" value="1"/>
</dbReference>
<sequence length="206" mass="23874">PLPNGRLPSVTRILGKTMSAESRAALDMWEKKKIEELGLEGFQNLKLETFKRGHQLHACIEQCLHGAEESELDITHLIEGHWKSMSRVFTHIGDVHFTEARVQHPILKYTGIFDCVAYYKNSLCLIDWKTSKKQKSRLQHTYDNPVQLAAYIGALNHDPNFEFKDPVHRAVLVIAYEDGSPAHVYQLSPHQLSAYWRKWTKRLHQY</sequence>
<dbReference type="InterPro" id="IPR011335">
    <property type="entry name" value="Restrct_endonuc-II-like"/>
</dbReference>
<dbReference type="OMA" id="MNSSHLE"/>
<dbReference type="EMBL" id="KB295847">
    <property type="protein sequence ID" value="ELU12574.1"/>
    <property type="molecule type" value="Genomic_DNA"/>
</dbReference>
<reference evidence="2 4" key="2">
    <citation type="journal article" date="2013" name="Nature">
        <title>Insights into bilaterian evolution from three spiralian genomes.</title>
        <authorList>
            <person name="Simakov O."/>
            <person name="Marletaz F."/>
            <person name="Cho S.J."/>
            <person name="Edsinger-Gonzales E."/>
            <person name="Havlak P."/>
            <person name="Hellsten U."/>
            <person name="Kuo D.H."/>
            <person name="Larsson T."/>
            <person name="Lv J."/>
            <person name="Arendt D."/>
            <person name="Savage R."/>
            <person name="Osoegawa K."/>
            <person name="de Jong P."/>
            <person name="Grimwood J."/>
            <person name="Chapman J.A."/>
            <person name="Shapiro H."/>
            <person name="Aerts A."/>
            <person name="Otillar R.P."/>
            <person name="Terry A.Y."/>
            <person name="Boore J.L."/>
            <person name="Grigoriev I.V."/>
            <person name="Lindberg D.R."/>
            <person name="Seaver E.C."/>
            <person name="Weisblat D.A."/>
            <person name="Putnam N.H."/>
            <person name="Rokhsar D.S."/>
        </authorList>
    </citation>
    <scope>NUCLEOTIDE SEQUENCE</scope>
    <source>
        <strain evidence="2 4">I ESC-2004</strain>
    </source>
</reference>